<evidence type="ECO:0000256" key="3">
    <source>
        <dbReference type="ARBA" id="ARBA00048132"/>
    </source>
</evidence>
<keyword evidence="2" id="KW-0560">Oxidoreductase</keyword>
<dbReference type="KEGG" id="cphy:B5808_14555"/>
<dbReference type="Gene3D" id="3.50.50.60">
    <property type="entry name" value="FAD/NAD(P)-binding domain"/>
    <property type="match status" value="2"/>
</dbReference>
<proteinExistence type="predicted"/>
<comment type="catalytic activity">
    <reaction evidence="3">
        <text>[thioredoxin]-dithiol + NADP(+) = [thioredoxin]-disulfide + NADPH + H(+)</text>
        <dbReference type="Rhea" id="RHEA:20345"/>
        <dbReference type="Rhea" id="RHEA-COMP:10698"/>
        <dbReference type="Rhea" id="RHEA-COMP:10700"/>
        <dbReference type="ChEBI" id="CHEBI:15378"/>
        <dbReference type="ChEBI" id="CHEBI:29950"/>
        <dbReference type="ChEBI" id="CHEBI:50058"/>
        <dbReference type="ChEBI" id="CHEBI:57783"/>
        <dbReference type="ChEBI" id="CHEBI:58349"/>
        <dbReference type="EC" id="1.8.1.9"/>
    </reaction>
</comment>
<keyword evidence="5" id="KW-1185">Reference proteome</keyword>
<evidence type="ECO:0000313" key="4">
    <source>
        <dbReference type="EMBL" id="ARJ06295.1"/>
    </source>
</evidence>
<dbReference type="RefSeq" id="WP_085020433.1">
    <property type="nucleotide sequence ID" value="NZ_BMHD01000001.1"/>
</dbReference>
<accession>A0A1X9LM65</accession>
<dbReference type="EMBL" id="CP020715">
    <property type="protein sequence ID" value="ARJ06295.1"/>
    <property type="molecule type" value="Genomic_DNA"/>
</dbReference>
<dbReference type="PRINTS" id="PR00368">
    <property type="entry name" value="FADPNR"/>
</dbReference>
<protein>
    <submittedName>
        <fullName evidence="4">Uncharacterized protein</fullName>
    </submittedName>
</protein>
<dbReference type="Pfam" id="PF07992">
    <property type="entry name" value="Pyr_redox_2"/>
    <property type="match status" value="1"/>
</dbReference>
<evidence type="ECO:0000256" key="2">
    <source>
        <dbReference type="ARBA" id="ARBA00023002"/>
    </source>
</evidence>
<dbReference type="PRINTS" id="PR00469">
    <property type="entry name" value="PNDRDTASEII"/>
</dbReference>
<dbReference type="Proteomes" id="UP000192775">
    <property type="component" value="Chromosome"/>
</dbReference>
<dbReference type="InterPro" id="IPR050097">
    <property type="entry name" value="Ferredoxin-NADP_redctase_2"/>
</dbReference>
<reference evidence="4 5" key="1">
    <citation type="submission" date="2017-04" db="EMBL/GenBank/DDBJ databases">
        <authorList>
            <person name="Afonso C.L."/>
            <person name="Miller P.J."/>
            <person name="Scott M.A."/>
            <person name="Spackman E."/>
            <person name="Goraichik I."/>
            <person name="Dimitrov K.M."/>
            <person name="Suarez D.L."/>
            <person name="Swayne D.E."/>
        </authorList>
    </citation>
    <scope>NUCLEOTIDE SEQUENCE [LARGE SCALE GENOMIC DNA]</scope>
    <source>
        <strain evidence="5">XA(T)</strain>
    </source>
</reference>
<keyword evidence="1" id="KW-0285">Flavoprotein</keyword>
<evidence type="ECO:0000256" key="1">
    <source>
        <dbReference type="ARBA" id="ARBA00022630"/>
    </source>
</evidence>
<dbReference type="InterPro" id="IPR036188">
    <property type="entry name" value="FAD/NAD-bd_sf"/>
</dbReference>
<evidence type="ECO:0000313" key="5">
    <source>
        <dbReference type="Proteomes" id="UP000192775"/>
    </source>
</evidence>
<dbReference type="PANTHER" id="PTHR48105">
    <property type="entry name" value="THIOREDOXIN REDUCTASE 1-RELATED-RELATED"/>
    <property type="match status" value="1"/>
</dbReference>
<dbReference type="SUPFAM" id="SSF51905">
    <property type="entry name" value="FAD/NAD(P)-binding domain"/>
    <property type="match status" value="1"/>
</dbReference>
<dbReference type="AlphaFoldDB" id="A0A1X9LM65"/>
<sequence>MEQDQWDVIVVGGGSAGLSAALVLSRARRRVLVIDAAEPRNRFAGHMHGVLGRDGWSPLELVRVGREEVAGYGGEVVQGRVTAVSSTGGAFEVVTDAVGGGRASARRLVIATGLRDELPAVPGLAEHWGDGAVACPYCDGWESRDRRLGVIPTGEMSAHYAQMIRHWSPDVTLFTGLLGDAAPTGEDLRLLAARGVRVEPRGIRGVVGERGALEGVELDDGTLVGVDRLFVKGSLAAESTFVADLGAEMTEMQGVSIPVRDATGRTTVPGLWAIGNAANPAALVPIAISEGVAAATAVNADLIFADLAAL</sequence>
<name>A0A1X9LM65_9MICO</name>
<dbReference type="STRING" id="1619308.B5808_14555"/>
<dbReference type="InterPro" id="IPR023753">
    <property type="entry name" value="FAD/NAD-binding_dom"/>
</dbReference>
<organism evidence="4 5">
    <name type="scientific">Cnuibacter physcomitrellae</name>
    <dbReference type="NCBI Taxonomy" id="1619308"/>
    <lineage>
        <taxon>Bacteria</taxon>
        <taxon>Bacillati</taxon>
        <taxon>Actinomycetota</taxon>
        <taxon>Actinomycetes</taxon>
        <taxon>Micrococcales</taxon>
        <taxon>Microbacteriaceae</taxon>
        <taxon>Cnuibacter</taxon>
    </lineage>
</organism>
<gene>
    <name evidence="4" type="ORF">B5808_14555</name>
</gene>
<dbReference type="GO" id="GO:0004791">
    <property type="term" value="F:thioredoxin-disulfide reductase (NADPH) activity"/>
    <property type="evidence" value="ECO:0007669"/>
    <property type="project" value="UniProtKB-EC"/>
</dbReference>